<reference evidence="1 2" key="2">
    <citation type="submission" date="2017-10" db="EMBL/GenBank/DDBJ databases">
        <title>Extensive intraspecific genome diversity in a model arbuscular mycorrhizal fungus.</title>
        <authorList>
            <person name="Chen E.C.H."/>
            <person name="Morin E."/>
            <person name="Baudet D."/>
            <person name="Noel J."/>
            <person name="Ndikumana S."/>
            <person name="Charron P."/>
            <person name="St-Onge C."/>
            <person name="Giorgi J."/>
            <person name="Grigoriev I.V."/>
            <person name="Roux C."/>
            <person name="Martin F.M."/>
            <person name="Corradi N."/>
        </authorList>
    </citation>
    <scope>NUCLEOTIDE SEQUENCE [LARGE SCALE GENOMIC DNA]</scope>
    <source>
        <strain evidence="1 2">C2</strain>
    </source>
</reference>
<sequence length="182" mass="21559">MFLVDYIPVIDRKLKYVHVLILVNLKNEKPIAQELPKVSLKEKVHLFESFEKIIITTIDENIRAGSHTDYGSLTKKKLMDCDGLEIQHPFTKVVTTYKFRTYLIRFNGIFWTMGLFKSTKHRVTYSQTKRILTILTKRNDPYRVMDYGVWTIPLWIVPFIHLYRLYGFADLPAYTDITNYTD</sequence>
<dbReference type="Proteomes" id="UP000233469">
    <property type="component" value="Unassembled WGS sequence"/>
</dbReference>
<dbReference type="EMBL" id="LLXL01000088">
    <property type="protein sequence ID" value="PKK78299.1"/>
    <property type="molecule type" value="Genomic_DNA"/>
</dbReference>
<accession>A0A2N1NWN0</accession>
<protein>
    <submittedName>
        <fullName evidence="1">Uncharacterized protein</fullName>
    </submittedName>
</protein>
<dbReference type="Gene3D" id="2.60.120.330">
    <property type="entry name" value="B-lactam Antibiotic, Isopenicillin N Synthase, Chain"/>
    <property type="match status" value="1"/>
</dbReference>
<dbReference type="VEuPathDB" id="FungiDB:FUN_014572"/>
<reference evidence="1 2" key="1">
    <citation type="submission" date="2016-04" db="EMBL/GenBank/DDBJ databases">
        <title>Genome analyses suggest a sexual origin of heterokaryosis in a supposedly ancient asexual fungus.</title>
        <authorList>
            <person name="Ropars J."/>
            <person name="Sedzielewska K."/>
            <person name="Noel J."/>
            <person name="Charron P."/>
            <person name="Farinelli L."/>
            <person name="Marton T."/>
            <person name="Kruger M."/>
            <person name="Pelin A."/>
            <person name="Brachmann A."/>
            <person name="Corradi N."/>
        </authorList>
    </citation>
    <scope>NUCLEOTIDE SEQUENCE [LARGE SCALE GENOMIC DNA]</scope>
    <source>
        <strain evidence="1 2">C2</strain>
    </source>
</reference>
<comment type="caution">
    <text evidence="1">The sequence shown here is derived from an EMBL/GenBank/DDBJ whole genome shotgun (WGS) entry which is preliminary data.</text>
</comment>
<dbReference type="VEuPathDB" id="FungiDB:RhiirFUN_011717"/>
<dbReference type="InterPro" id="IPR027443">
    <property type="entry name" value="IPNS-like_sf"/>
</dbReference>
<organism evidence="1 2">
    <name type="scientific">Rhizophagus irregularis</name>
    <dbReference type="NCBI Taxonomy" id="588596"/>
    <lineage>
        <taxon>Eukaryota</taxon>
        <taxon>Fungi</taxon>
        <taxon>Fungi incertae sedis</taxon>
        <taxon>Mucoromycota</taxon>
        <taxon>Glomeromycotina</taxon>
        <taxon>Glomeromycetes</taxon>
        <taxon>Glomerales</taxon>
        <taxon>Glomeraceae</taxon>
        <taxon>Rhizophagus</taxon>
    </lineage>
</organism>
<evidence type="ECO:0000313" key="1">
    <source>
        <dbReference type="EMBL" id="PKK78299.1"/>
    </source>
</evidence>
<gene>
    <name evidence="1" type="ORF">RhiirC2_843602</name>
</gene>
<evidence type="ECO:0000313" key="2">
    <source>
        <dbReference type="Proteomes" id="UP000233469"/>
    </source>
</evidence>
<proteinExistence type="predicted"/>
<dbReference type="SUPFAM" id="SSF51197">
    <property type="entry name" value="Clavaminate synthase-like"/>
    <property type="match status" value="1"/>
</dbReference>
<name>A0A2N1NWN0_9GLOM</name>
<dbReference type="AlphaFoldDB" id="A0A2N1NWN0"/>